<dbReference type="CDD" id="cd20736">
    <property type="entry name" value="PoNe_Nuclease"/>
    <property type="match status" value="1"/>
</dbReference>
<dbReference type="KEGG" id="aiq:Azoinq_04300"/>
<evidence type="ECO:0000313" key="2">
    <source>
        <dbReference type="EMBL" id="QWT49837.1"/>
    </source>
</evidence>
<reference evidence="2" key="1">
    <citation type="submission" date="2020-11" db="EMBL/GenBank/DDBJ databases">
        <title>Azospira inquinata sp. nov.</title>
        <authorList>
            <person name="Moe W.M."/>
            <person name="Mikes M.C."/>
        </authorList>
    </citation>
    <scope>NUCLEOTIDE SEQUENCE</scope>
    <source>
        <strain evidence="2">Azo-3</strain>
    </source>
</reference>
<dbReference type="PANTHER" id="PTHR34039">
    <property type="entry name" value="UPF0102 PROTEIN YRAN"/>
    <property type="match status" value="1"/>
</dbReference>
<dbReference type="PANTHER" id="PTHR34039:SF1">
    <property type="entry name" value="UPF0102 PROTEIN YRAN"/>
    <property type="match status" value="1"/>
</dbReference>
<gene>
    <name evidence="2" type="ORF">Azoinq_04300</name>
</gene>
<dbReference type="NCBIfam" id="TIGR00252">
    <property type="entry name" value="YraN family protein"/>
    <property type="match status" value="1"/>
</dbReference>
<keyword evidence="3" id="KW-1185">Reference proteome</keyword>
<accession>A0A975SNY6</accession>
<evidence type="ECO:0000313" key="3">
    <source>
        <dbReference type="Proteomes" id="UP000683428"/>
    </source>
</evidence>
<proteinExistence type="inferred from homology"/>
<dbReference type="AlphaFoldDB" id="A0A975SNY6"/>
<comment type="similarity">
    <text evidence="1">Belongs to the UPF0102 family.</text>
</comment>
<sequence length="131" mass="14460">MSMPPKDTTLTAPGKGRLAENQAAAYLTARGLAILARNYRVKGGELDLVAMDGPTLVFVEVRLRSRMDFGGPEASVTGAKRRRLSLAARHWLAGPGARHRGPCRFDCLLLRRVDDPAPEWLRHAFDEEGHE</sequence>
<dbReference type="HAMAP" id="MF_00048">
    <property type="entry name" value="UPF0102"/>
    <property type="match status" value="1"/>
</dbReference>
<name>A0A975SNY6_9RHOO</name>
<dbReference type="NCBIfam" id="NF009150">
    <property type="entry name" value="PRK12497.1-3"/>
    <property type="match status" value="1"/>
</dbReference>
<dbReference type="InterPro" id="IPR003509">
    <property type="entry name" value="UPF0102_YraN-like"/>
</dbReference>
<evidence type="ECO:0000256" key="1">
    <source>
        <dbReference type="HAMAP-Rule" id="MF_00048"/>
    </source>
</evidence>
<protein>
    <recommendedName>
        <fullName evidence="1">UPF0102 protein Azoinq_04300</fullName>
    </recommendedName>
</protein>
<organism evidence="2 3">
    <name type="scientific">Azospira inquinata</name>
    <dbReference type="NCBI Taxonomy" id="2785627"/>
    <lineage>
        <taxon>Bacteria</taxon>
        <taxon>Pseudomonadati</taxon>
        <taxon>Pseudomonadota</taxon>
        <taxon>Betaproteobacteria</taxon>
        <taxon>Rhodocyclales</taxon>
        <taxon>Rhodocyclaceae</taxon>
        <taxon>Azospira</taxon>
    </lineage>
</organism>
<dbReference type="Proteomes" id="UP000683428">
    <property type="component" value="Chromosome"/>
</dbReference>
<dbReference type="Pfam" id="PF02021">
    <property type="entry name" value="UPF0102"/>
    <property type="match status" value="1"/>
</dbReference>
<dbReference type="EMBL" id="CP064782">
    <property type="protein sequence ID" value="QWT49837.1"/>
    <property type="molecule type" value="Genomic_DNA"/>
</dbReference>